<evidence type="ECO:0000259" key="2">
    <source>
        <dbReference type="Pfam" id="PF07589"/>
    </source>
</evidence>
<keyword evidence="4" id="KW-1185">Reference proteome</keyword>
<comment type="caution">
    <text evidence="3">The sequence shown here is derived from an EMBL/GenBank/DDBJ whole genome shotgun (WGS) entry which is preliminary data.</text>
</comment>
<protein>
    <recommendedName>
        <fullName evidence="2">Ice-binding protein C-terminal domain-containing protein</fullName>
    </recommendedName>
</protein>
<dbReference type="Pfam" id="PF07589">
    <property type="entry name" value="PEP-CTERM"/>
    <property type="match status" value="1"/>
</dbReference>
<accession>A0A5C6CTI9</accession>
<dbReference type="NCBIfam" id="TIGR02595">
    <property type="entry name" value="PEP_CTERM"/>
    <property type="match status" value="1"/>
</dbReference>
<feature type="chain" id="PRO_5022800674" description="Ice-binding protein C-terminal domain-containing protein" evidence="1">
    <location>
        <begin position="20"/>
        <end position="357"/>
    </location>
</feature>
<gene>
    <name evidence="3" type="ORF">Pla144_15400</name>
</gene>
<sequence length="357" mass="37808" precursor="true">MNRCLLLTPVLALSFVLTACGEVFFTEAFDYSDGDLTTQSGGLWANHSGGSPSIQVANEAAVVKIPGSEDVNRLTSTVLTPGDTWLYALKFSVSDTRINPSGQPLATNFFAHFKDAGPANFRGRLYITAGTAPTNFQMGITSSSGSLNTIWGSAMEFDTTYTAVVSYTASLNDPRTEIPVNPVNPFDDSGVMPNPIPQPLSGMDGWASLWINPTNFESPRIIDMAPDSNVGNDLRSGMNSLALRQAGGSTANADILIDIAATGDDFEEVMSAVGGIASTPGDFDIDGDIDGHDFLEWQRGNSTPVGQLSASDLMDWQNAYGTPLVAAVSAVPEPATLALLGLTLVPLACGRKRKWMV</sequence>
<feature type="domain" description="Ice-binding protein C-terminal" evidence="2">
    <location>
        <begin position="330"/>
        <end position="353"/>
    </location>
</feature>
<dbReference type="RefSeq" id="WP_146449519.1">
    <property type="nucleotide sequence ID" value="NZ_SJPS01000002.1"/>
</dbReference>
<evidence type="ECO:0000313" key="4">
    <source>
        <dbReference type="Proteomes" id="UP000318437"/>
    </source>
</evidence>
<proteinExistence type="predicted"/>
<evidence type="ECO:0000256" key="1">
    <source>
        <dbReference type="SAM" id="SignalP"/>
    </source>
</evidence>
<dbReference type="OrthoDB" id="260011at2"/>
<keyword evidence="1" id="KW-0732">Signal</keyword>
<dbReference type="PROSITE" id="PS51257">
    <property type="entry name" value="PROKAR_LIPOPROTEIN"/>
    <property type="match status" value="1"/>
</dbReference>
<evidence type="ECO:0000313" key="3">
    <source>
        <dbReference type="EMBL" id="TWU28253.1"/>
    </source>
</evidence>
<dbReference type="EMBL" id="SJPS01000002">
    <property type="protein sequence ID" value="TWU28253.1"/>
    <property type="molecule type" value="Genomic_DNA"/>
</dbReference>
<dbReference type="InterPro" id="IPR013424">
    <property type="entry name" value="Ice-binding_C"/>
</dbReference>
<feature type="signal peptide" evidence="1">
    <location>
        <begin position="1"/>
        <end position="19"/>
    </location>
</feature>
<dbReference type="AlphaFoldDB" id="A0A5C6CTI9"/>
<organism evidence="3 4">
    <name type="scientific">Bythopirellula polymerisocia</name>
    <dbReference type="NCBI Taxonomy" id="2528003"/>
    <lineage>
        <taxon>Bacteria</taxon>
        <taxon>Pseudomonadati</taxon>
        <taxon>Planctomycetota</taxon>
        <taxon>Planctomycetia</taxon>
        <taxon>Pirellulales</taxon>
        <taxon>Lacipirellulaceae</taxon>
        <taxon>Bythopirellula</taxon>
    </lineage>
</organism>
<dbReference type="Proteomes" id="UP000318437">
    <property type="component" value="Unassembled WGS sequence"/>
</dbReference>
<reference evidence="3 4" key="1">
    <citation type="submission" date="2019-02" db="EMBL/GenBank/DDBJ databases">
        <title>Deep-cultivation of Planctomycetes and their phenomic and genomic characterization uncovers novel biology.</title>
        <authorList>
            <person name="Wiegand S."/>
            <person name="Jogler M."/>
            <person name="Boedeker C."/>
            <person name="Pinto D."/>
            <person name="Vollmers J."/>
            <person name="Rivas-Marin E."/>
            <person name="Kohn T."/>
            <person name="Peeters S.H."/>
            <person name="Heuer A."/>
            <person name="Rast P."/>
            <person name="Oberbeckmann S."/>
            <person name="Bunk B."/>
            <person name="Jeske O."/>
            <person name="Meyerdierks A."/>
            <person name="Storesund J.E."/>
            <person name="Kallscheuer N."/>
            <person name="Luecker S."/>
            <person name="Lage O.M."/>
            <person name="Pohl T."/>
            <person name="Merkel B.J."/>
            <person name="Hornburger P."/>
            <person name="Mueller R.-W."/>
            <person name="Bruemmer F."/>
            <person name="Labrenz M."/>
            <person name="Spormann A.M."/>
            <person name="Op Den Camp H."/>
            <person name="Overmann J."/>
            <person name="Amann R."/>
            <person name="Jetten M.S.M."/>
            <person name="Mascher T."/>
            <person name="Medema M.H."/>
            <person name="Devos D.P."/>
            <person name="Kaster A.-K."/>
            <person name="Ovreas L."/>
            <person name="Rohde M."/>
            <person name="Galperin M.Y."/>
            <person name="Jogler C."/>
        </authorList>
    </citation>
    <scope>NUCLEOTIDE SEQUENCE [LARGE SCALE GENOMIC DNA]</scope>
    <source>
        <strain evidence="3 4">Pla144</strain>
    </source>
</reference>
<name>A0A5C6CTI9_9BACT</name>